<evidence type="ECO:0000256" key="1">
    <source>
        <dbReference type="SAM" id="SignalP"/>
    </source>
</evidence>
<feature type="chain" id="PRO_5014460486" evidence="1">
    <location>
        <begin position="26"/>
        <end position="112"/>
    </location>
</feature>
<dbReference type="EMBL" id="KY986873">
    <property type="protein sequence ID" value="AUM61065.1"/>
    <property type="molecule type" value="mRNA"/>
</dbReference>
<proteinExistence type="evidence at transcript level"/>
<dbReference type="SMR" id="A0A2I6PLU5"/>
<organism evidence="2">
    <name type="scientific">Bemisia tabaci</name>
    <name type="common">Sweetpotato whitefly</name>
    <name type="synonym">Aleurodes tabaci</name>
    <dbReference type="NCBI Taxonomy" id="7038"/>
    <lineage>
        <taxon>Eukaryota</taxon>
        <taxon>Metazoa</taxon>
        <taxon>Ecdysozoa</taxon>
        <taxon>Arthropoda</taxon>
        <taxon>Hexapoda</taxon>
        <taxon>Insecta</taxon>
        <taxon>Pterygota</taxon>
        <taxon>Neoptera</taxon>
        <taxon>Paraneoptera</taxon>
        <taxon>Hemiptera</taxon>
        <taxon>Sternorrhyncha</taxon>
        <taxon>Aleyrodoidea</taxon>
        <taxon>Aleyrodidae</taxon>
        <taxon>Aleyrodinae</taxon>
        <taxon>Bemisia</taxon>
    </lineage>
</organism>
<protein>
    <submittedName>
        <fullName evidence="2">Salivary protein Bt56</fullName>
    </submittedName>
</protein>
<reference evidence="2" key="1">
    <citation type="submission" date="2017-04" db="EMBL/GenBank/DDBJ databases">
        <title>KNOX1 suppress the enhancement of a secreted effector Bt56 to whitefly performance.</title>
        <authorList>
            <person name="Xu H.X."/>
            <person name="Wang X.W."/>
            <person name="Liu S.S."/>
        </authorList>
    </citation>
    <scope>NUCLEOTIDE SEQUENCE</scope>
    <source>
        <strain evidence="2">AsiaII3</strain>
    </source>
</reference>
<keyword evidence="1" id="KW-0732">Signal</keyword>
<sequence length="112" mass="12357">MFPRKMHSSGLIAFGVVVLVTSVVGGGTEIPDADKEIVIHEPAEAFKRVINYADLLRAHVENLRQTIRGFLQNSVTVMDTTRNILKTEKKQAKSIKNAASEAIRSFSSFKAN</sequence>
<dbReference type="AlphaFoldDB" id="A0A2I6PLU5"/>
<feature type="signal peptide" evidence="1">
    <location>
        <begin position="1"/>
        <end position="25"/>
    </location>
</feature>
<accession>A0A2I6PLU5</accession>
<name>A0A2I6PLU5_BEMTA</name>
<evidence type="ECO:0000313" key="2">
    <source>
        <dbReference type="EMBL" id="AUM61065.1"/>
    </source>
</evidence>